<dbReference type="RefSeq" id="WP_160987252.1">
    <property type="nucleotide sequence ID" value="NZ_WVTD01000022.1"/>
</dbReference>
<dbReference type="AlphaFoldDB" id="A0A7X4GJQ1"/>
<organism evidence="1 2">
    <name type="scientific">Novosphingobium silvae</name>
    <dbReference type="NCBI Taxonomy" id="2692619"/>
    <lineage>
        <taxon>Bacteria</taxon>
        <taxon>Pseudomonadati</taxon>
        <taxon>Pseudomonadota</taxon>
        <taxon>Alphaproteobacteria</taxon>
        <taxon>Sphingomonadales</taxon>
        <taxon>Sphingomonadaceae</taxon>
        <taxon>Novosphingobium</taxon>
    </lineage>
</organism>
<sequence length="245" mass="25963">MASARDLELEDDELAFYFASEAGIEASDLGQFLQRAAAVARQAGAELRVTALEPGSLSVIMKAVRSSKAGRAAVKEFNKAPIQVTAAGAALAGTVATAIAFAMSPDEAGVTPLGKAGATVIEHHHVERIEVVTTRETIIIMDPVRARGLRALEEQMRRETPLLPAPDVRVLTDQSRRGVLTGSVHEVAGELHFRPDGYRYLVPIDMAGSDAAASLQAGAHVRVSGKLHLHRGQPHAISIGDATRI</sequence>
<keyword evidence="2" id="KW-1185">Reference proteome</keyword>
<evidence type="ECO:0000313" key="1">
    <source>
        <dbReference type="EMBL" id="MYL99867.1"/>
    </source>
</evidence>
<dbReference type="Proteomes" id="UP000465810">
    <property type="component" value="Unassembled WGS sequence"/>
</dbReference>
<proteinExistence type="predicted"/>
<evidence type="ECO:0000313" key="2">
    <source>
        <dbReference type="Proteomes" id="UP000465810"/>
    </source>
</evidence>
<comment type="caution">
    <text evidence="1">The sequence shown here is derived from an EMBL/GenBank/DDBJ whole genome shotgun (WGS) entry which is preliminary data.</text>
</comment>
<dbReference type="EMBL" id="WVTD01000022">
    <property type="protein sequence ID" value="MYL99867.1"/>
    <property type="molecule type" value="Genomic_DNA"/>
</dbReference>
<accession>A0A7X4GJQ1</accession>
<protein>
    <submittedName>
        <fullName evidence="1">Uncharacterized protein</fullName>
    </submittedName>
</protein>
<name>A0A7X4GJQ1_9SPHN</name>
<gene>
    <name evidence="1" type="ORF">GR702_19080</name>
</gene>
<reference evidence="1 2" key="1">
    <citation type="submission" date="2019-12" db="EMBL/GenBank/DDBJ databases">
        <authorList>
            <person name="Feng G."/>
            <person name="Zhu H."/>
        </authorList>
    </citation>
    <scope>NUCLEOTIDE SEQUENCE [LARGE SCALE GENOMIC DNA]</scope>
    <source>
        <strain evidence="1 2">FGD1</strain>
    </source>
</reference>